<evidence type="ECO:0000256" key="4">
    <source>
        <dbReference type="ARBA" id="ARBA00022452"/>
    </source>
</evidence>
<dbReference type="Proteomes" id="UP000063429">
    <property type="component" value="Chromosome"/>
</dbReference>
<name>A0ABM5V217_9BURK</name>
<dbReference type="InterPro" id="IPR050298">
    <property type="entry name" value="Gram-neg_bact_OMP"/>
</dbReference>
<evidence type="ECO:0000256" key="7">
    <source>
        <dbReference type="ARBA" id="ARBA00023065"/>
    </source>
</evidence>
<evidence type="ECO:0000256" key="11">
    <source>
        <dbReference type="SAM" id="SignalP"/>
    </source>
</evidence>
<dbReference type="PRINTS" id="PR00184">
    <property type="entry name" value="NEISSPPORIN"/>
</dbReference>
<dbReference type="InterPro" id="IPR033900">
    <property type="entry name" value="Gram_neg_porin_domain"/>
</dbReference>
<dbReference type="PRINTS" id="PR00182">
    <property type="entry name" value="ECOLNEIPORIN"/>
</dbReference>
<evidence type="ECO:0000256" key="10">
    <source>
        <dbReference type="ARBA" id="ARBA00023237"/>
    </source>
</evidence>
<comment type="subcellular location">
    <subcellularLocation>
        <location evidence="1">Cell outer membrane</location>
        <topology evidence="1">Multi-pass membrane protein</topology>
    </subcellularLocation>
</comment>
<sequence>MKKTALAMSLPLCFAGFSFAGAAHAQTSIASSGVTIYGIINPSLTYTDKVAVVTPGNPTGTGSRLSMDTAVAQGSRIGFKGVEDLGGGLKALFTLENGFNADTGALAQGGLFFGRTAIVGLLGSMGTVHLGRQKDYIDDLAPYNGALDFGSLVNNIHALNLDRTQGSRVNNSVRYNSPVFGGVTLSALYGFGEQAGSTGAGQSFGVGGSYNNGPLSFGAAYFQNKLTANNTFTGSSDSGIAPGAVAGSIASTSLKTFLIGGSYKLGDVRLYGSYSQVKQPLAVAAGTAMTGFTGATGAAFTFGGVNNSKVDLIDFGVNYNVTATTQLLANVVTTRSKFVGATSDGKATQVSLGVDYFLSKRTDLYLFYANIRSSDMFNPGLYVAPGGSNTQNVLTAGIRHKF</sequence>
<evidence type="ECO:0000256" key="3">
    <source>
        <dbReference type="ARBA" id="ARBA00022448"/>
    </source>
</evidence>
<proteinExistence type="predicted"/>
<dbReference type="SUPFAM" id="SSF56935">
    <property type="entry name" value="Porins"/>
    <property type="match status" value="1"/>
</dbReference>
<keyword evidence="3" id="KW-0813">Transport</keyword>
<dbReference type="InterPro" id="IPR001702">
    <property type="entry name" value="Porin_Gram-ve"/>
</dbReference>
<keyword evidence="7" id="KW-0406">Ion transport</keyword>
<feature type="chain" id="PRO_5045979638" evidence="11">
    <location>
        <begin position="26"/>
        <end position="402"/>
    </location>
</feature>
<dbReference type="Pfam" id="PF13609">
    <property type="entry name" value="Porin_4"/>
    <property type="match status" value="1"/>
</dbReference>
<evidence type="ECO:0000256" key="8">
    <source>
        <dbReference type="ARBA" id="ARBA00023114"/>
    </source>
</evidence>
<evidence type="ECO:0000313" key="14">
    <source>
        <dbReference type="Proteomes" id="UP000063429"/>
    </source>
</evidence>
<evidence type="ECO:0000256" key="5">
    <source>
        <dbReference type="ARBA" id="ARBA00022692"/>
    </source>
</evidence>
<organism evidence="13 14">
    <name type="scientific">Herbaspirillum hiltneri N3</name>
    <dbReference type="NCBI Taxonomy" id="1262470"/>
    <lineage>
        <taxon>Bacteria</taxon>
        <taxon>Pseudomonadati</taxon>
        <taxon>Pseudomonadota</taxon>
        <taxon>Betaproteobacteria</taxon>
        <taxon>Burkholderiales</taxon>
        <taxon>Oxalobacteraceae</taxon>
        <taxon>Herbaspirillum</taxon>
    </lineage>
</organism>
<dbReference type="CDD" id="cd00342">
    <property type="entry name" value="gram_neg_porins"/>
    <property type="match status" value="1"/>
</dbReference>
<keyword evidence="6 11" id="KW-0732">Signal</keyword>
<feature type="signal peptide" evidence="11">
    <location>
        <begin position="1"/>
        <end position="25"/>
    </location>
</feature>
<evidence type="ECO:0000313" key="13">
    <source>
        <dbReference type="EMBL" id="AKZ63558.1"/>
    </source>
</evidence>
<keyword evidence="5" id="KW-0812">Transmembrane</keyword>
<keyword evidence="4" id="KW-1134">Transmembrane beta strand</keyword>
<dbReference type="Gene3D" id="2.40.160.10">
    <property type="entry name" value="Porin"/>
    <property type="match status" value="1"/>
</dbReference>
<accession>A0ABM5V217</accession>
<dbReference type="PANTHER" id="PTHR34501:SF9">
    <property type="entry name" value="MAJOR OUTER MEMBRANE PROTEIN P.IA"/>
    <property type="match status" value="1"/>
</dbReference>
<keyword evidence="8" id="KW-0626">Porin</keyword>
<dbReference type="RefSeq" id="WP_053198237.1">
    <property type="nucleotide sequence ID" value="NZ_CP011409.1"/>
</dbReference>
<evidence type="ECO:0000256" key="2">
    <source>
        <dbReference type="ARBA" id="ARBA00011233"/>
    </source>
</evidence>
<dbReference type="PANTHER" id="PTHR34501">
    <property type="entry name" value="PROTEIN YDDL-RELATED"/>
    <property type="match status" value="1"/>
</dbReference>
<keyword evidence="14" id="KW-1185">Reference proteome</keyword>
<reference evidence="14" key="1">
    <citation type="journal article" date="2015" name="Genome Announc.">
        <title>Complete Genome Sequence of Herbaspirillum hiltneri N3 (DSM 17495), Isolated from Surface-Sterilized Wheat Roots.</title>
        <authorList>
            <person name="Guizelini D."/>
            <person name="Saizaki P.M."/>
            <person name="Coimbra N.A."/>
            <person name="Weiss V.A."/>
            <person name="Faoro H."/>
            <person name="Sfeir M.Z."/>
            <person name="Baura V.A."/>
            <person name="Monteiro R.A."/>
            <person name="Chubatsu L.S."/>
            <person name="Souza E.M."/>
            <person name="Cruz L.M."/>
            <person name="Pedrosa F.O."/>
            <person name="Raittz R.T."/>
            <person name="Marchaukoski J.N."/>
            <person name="Steffens M.B."/>
        </authorList>
    </citation>
    <scope>NUCLEOTIDE SEQUENCE [LARGE SCALE GENOMIC DNA]</scope>
    <source>
        <strain evidence="14">N3</strain>
    </source>
</reference>
<dbReference type="InterPro" id="IPR023614">
    <property type="entry name" value="Porin_dom_sf"/>
</dbReference>
<keyword evidence="10" id="KW-0998">Cell outer membrane</keyword>
<gene>
    <name evidence="13" type="ORF">F506_13580</name>
</gene>
<comment type="subunit">
    <text evidence="2">Homotrimer.</text>
</comment>
<dbReference type="InterPro" id="IPR002299">
    <property type="entry name" value="Porin_Neis"/>
</dbReference>
<dbReference type="EMBL" id="CP011409">
    <property type="protein sequence ID" value="AKZ63558.1"/>
    <property type="molecule type" value="Genomic_DNA"/>
</dbReference>
<evidence type="ECO:0000256" key="1">
    <source>
        <dbReference type="ARBA" id="ARBA00004571"/>
    </source>
</evidence>
<feature type="domain" description="Porin" evidence="12">
    <location>
        <begin position="18"/>
        <end position="375"/>
    </location>
</feature>
<protein>
    <submittedName>
        <fullName evidence="13">Porin</fullName>
    </submittedName>
</protein>
<evidence type="ECO:0000259" key="12">
    <source>
        <dbReference type="Pfam" id="PF13609"/>
    </source>
</evidence>
<evidence type="ECO:0000256" key="9">
    <source>
        <dbReference type="ARBA" id="ARBA00023136"/>
    </source>
</evidence>
<keyword evidence="9" id="KW-0472">Membrane</keyword>
<evidence type="ECO:0000256" key="6">
    <source>
        <dbReference type="ARBA" id="ARBA00022729"/>
    </source>
</evidence>